<sequence>MGPPSRGGRHQSSLGPDTGPADRCQTSRPHTRSTRPGANRAPFTGPCEASTLPGSGKPPALPACGSPPQLVSLASQLIHSSLCPVIGRSALEGDAFHHRAVLTLLPRGHQDKDRTIAQNQRPERDNRWSAWAHPEPHQNPPACWSAPNSTPSPSSEGRHSCRASKGALQDADQAE</sequence>
<feature type="compositionally biased region" description="Polar residues" evidence="1">
    <location>
        <begin position="146"/>
        <end position="155"/>
    </location>
</feature>
<evidence type="ECO:0000256" key="1">
    <source>
        <dbReference type="SAM" id="MobiDB-lite"/>
    </source>
</evidence>
<dbReference type="Proteomes" id="UP001221898">
    <property type="component" value="Unassembled WGS sequence"/>
</dbReference>
<proteinExistence type="predicted"/>
<gene>
    <name evidence="2" type="ORF">AAFF_G00317300</name>
</gene>
<feature type="region of interest" description="Disordered" evidence="1">
    <location>
        <begin position="110"/>
        <end position="175"/>
    </location>
</feature>
<organism evidence="2 3">
    <name type="scientific">Aldrovandia affinis</name>
    <dbReference type="NCBI Taxonomy" id="143900"/>
    <lineage>
        <taxon>Eukaryota</taxon>
        <taxon>Metazoa</taxon>
        <taxon>Chordata</taxon>
        <taxon>Craniata</taxon>
        <taxon>Vertebrata</taxon>
        <taxon>Euteleostomi</taxon>
        <taxon>Actinopterygii</taxon>
        <taxon>Neopterygii</taxon>
        <taxon>Teleostei</taxon>
        <taxon>Notacanthiformes</taxon>
        <taxon>Halosauridae</taxon>
        <taxon>Aldrovandia</taxon>
    </lineage>
</organism>
<name>A0AAD7W0I9_9TELE</name>
<dbReference type="AlphaFoldDB" id="A0AAD7W0I9"/>
<feature type="compositionally biased region" description="Basic and acidic residues" evidence="1">
    <location>
        <begin position="110"/>
        <end position="127"/>
    </location>
</feature>
<comment type="caution">
    <text evidence="2">The sequence shown here is derived from an EMBL/GenBank/DDBJ whole genome shotgun (WGS) entry which is preliminary data.</text>
</comment>
<evidence type="ECO:0000313" key="3">
    <source>
        <dbReference type="Proteomes" id="UP001221898"/>
    </source>
</evidence>
<protein>
    <submittedName>
        <fullName evidence="2">Uncharacterized protein</fullName>
    </submittedName>
</protein>
<feature type="region of interest" description="Disordered" evidence="1">
    <location>
        <begin position="1"/>
        <end position="68"/>
    </location>
</feature>
<evidence type="ECO:0000313" key="2">
    <source>
        <dbReference type="EMBL" id="KAJ8367479.1"/>
    </source>
</evidence>
<keyword evidence="3" id="KW-1185">Reference proteome</keyword>
<reference evidence="2" key="1">
    <citation type="journal article" date="2023" name="Science">
        <title>Genome structures resolve the early diversification of teleost fishes.</title>
        <authorList>
            <person name="Parey E."/>
            <person name="Louis A."/>
            <person name="Montfort J."/>
            <person name="Bouchez O."/>
            <person name="Roques C."/>
            <person name="Iampietro C."/>
            <person name="Lluch J."/>
            <person name="Castinel A."/>
            <person name="Donnadieu C."/>
            <person name="Desvignes T."/>
            <person name="Floi Bucao C."/>
            <person name="Jouanno E."/>
            <person name="Wen M."/>
            <person name="Mejri S."/>
            <person name="Dirks R."/>
            <person name="Jansen H."/>
            <person name="Henkel C."/>
            <person name="Chen W.J."/>
            <person name="Zahm M."/>
            <person name="Cabau C."/>
            <person name="Klopp C."/>
            <person name="Thompson A.W."/>
            <person name="Robinson-Rechavi M."/>
            <person name="Braasch I."/>
            <person name="Lecointre G."/>
            <person name="Bobe J."/>
            <person name="Postlethwait J.H."/>
            <person name="Berthelot C."/>
            <person name="Roest Crollius H."/>
            <person name="Guiguen Y."/>
        </authorList>
    </citation>
    <scope>NUCLEOTIDE SEQUENCE</scope>
    <source>
        <strain evidence="2">NC1722</strain>
    </source>
</reference>
<accession>A0AAD7W0I9</accession>
<dbReference type="EMBL" id="JAINUG010000473">
    <property type="protein sequence ID" value="KAJ8367479.1"/>
    <property type="molecule type" value="Genomic_DNA"/>
</dbReference>